<keyword evidence="2" id="KW-0614">Plasmid</keyword>
<dbReference type="GO" id="GO:0015074">
    <property type="term" value="P:DNA integration"/>
    <property type="evidence" value="ECO:0007669"/>
    <property type="project" value="InterPro"/>
</dbReference>
<dbReference type="Gene3D" id="3.30.420.10">
    <property type="entry name" value="Ribonuclease H-like superfamily/Ribonuclease H"/>
    <property type="match status" value="1"/>
</dbReference>
<protein>
    <submittedName>
        <fullName evidence="2">Mobile element protein</fullName>
    </submittedName>
</protein>
<dbReference type="Pfam" id="PF13333">
    <property type="entry name" value="rve_2"/>
    <property type="match status" value="1"/>
</dbReference>
<dbReference type="Pfam" id="PF00665">
    <property type="entry name" value="rve"/>
    <property type="match status" value="1"/>
</dbReference>
<dbReference type="InterPro" id="IPR050900">
    <property type="entry name" value="Transposase_IS3/IS150/IS904"/>
</dbReference>
<geneLocation type="plasmid" evidence="2">
    <name>pHFK418-NDM</name>
</geneLocation>
<sequence length="282" mass="32708">MQEGYSVSLCCKALGFSRSGYYAWEKRPAQLITKDTLMLYREAKRLFKESRYSLGSRELMKALRKQGYFIGRYKTRTIMRKLGLVVRQRVAYKVTTKRDERHLAAPNLINMNFNPAQPNQVWAGDITYLRTGQGWMYLSVVMDLYSRRIIGWSINKRMTSNLVLQSVKQAYWLTGHPKGVIFHSDRGSQYTSKKLKNALTKLGIKQSMGDVGACWDNAVVERFFGSLKHDWILKAQHPTYESMAADVAAYMKYYNLKRLHTSNGDMTPVEYENYQLKVSTWA</sequence>
<dbReference type="NCBIfam" id="NF033516">
    <property type="entry name" value="transpos_IS3"/>
    <property type="match status" value="1"/>
</dbReference>
<dbReference type="InterPro" id="IPR048020">
    <property type="entry name" value="Transpos_IS3"/>
</dbReference>
<dbReference type="Pfam" id="PF13276">
    <property type="entry name" value="HTH_21"/>
    <property type="match status" value="1"/>
</dbReference>
<dbReference type="PANTHER" id="PTHR46889">
    <property type="entry name" value="TRANSPOSASE INSF FOR INSERTION SEQUENCE IS3B-RELATED"/>
    <property type="match status" value="1"/>
</dbReference>
<dbReference type="EMBL" id="MH491967">
    <property type="protein sequence ID" value="AXN76453.1"/>
    <property type="molecule type" value="Genomic_DNA"/>
</dbReference>
<evidence type="ECO:0000313" key="2">
    <source>
        <dbReference type="EMBL" id="AXN76453.1"/>
    </source>
</evidence>
<dbReference type="InterPro" id="IPR001584">
    <property type="entry name" value="Integrase_cat-core"/>
</dbReference>
<proteinExistence type="predicted"/>
<name>A0A346FVF3_PROMI</name>
<accession>A0A346FVF3</accession>
<dbReference type="InterPro" id="IPR012337">
    <property type="entry name" value="RNaseH-like_sf"/>
</dbReference>
<dbReference type="PANTHER" id="PTHR46889:SF4">
    <property type="entry name" value="TRANSPOSASE INSO FOR INSERTION SEQUENCE ELEMENT IS911B-RELATED"/>
    <property type="match status" value="1"/>
</dbReference>
<dbReference type="PROSITE" id="PS50994">
    <property type="entry name" value="INTEGRASE"/>
    <property type="match status" value="1"/>
</dbReference>
<dbReference type="AlphaFoldDB" id="A0A346FVF3"/>
<organism evidence="2">
    <name type="scientific">Proteus mirabilis</name>
    <dbReference type="NCBI Taxonomy" id="584"/>
    <lineage>
        <taxon>Bacteria</taxon>
        <taxon>Pseudomonadati</taxon>
        <taxon>Pseudomonadota</taxon>
        <taxon>Gammaproteobacteria</taxon>
        <taxon>Enterobacterales</taxon>
        <taxon>Morganellaceae</taxon>
        <taxon>Proteus</taxon>
    </lineage>
</organism>
<dbReference type="InterPro" id="IPR036397">
    <property type="entry name" value="RNaseH_sf"/>
</dbReference>
<dbReference type="InterPro" id="IPR025948">
    <property type="entry name" value="HTH-like_dom"/>
</dbReference>
<evidence type="ECO:0000259" key="1">
    <source>
        <dbReference type="PROSITE" id="PS50994"/>
    </source>
</evidence>
<dbReference type="GO" id="GO:0003676">
    <property type="term" value="F:nucleic acid binding"/>
    <property type="evidence" value="ECO:0007669"/>
    <property type="project" value="InterPro"/>
</dbReference>
<dbReference type="SUPFAM" id="SSF53098">
    <property type="entry name" value="Ribonuclease H-like"/>
    <property type="match status" value="1"/>
</dbReference>
<feature type="domain" description="Integrase catalytic" evidence="1">
    <location>
        <begin position="114"/>
        <end position="276"/>
    </location>
</feature>
<reference evidence="2" key="1">
    <citation type="submission" date="2018-10" db="EMBL/GenBank/DDBJ databases">
        <title>Proteus mirabilis strain HFK418 plasmid pHFK418-NDM, complete sequence.</title>
        <authorList>
            <person name="Dong D."/>
            <person name="Jia N."/>
            <person name="Zhang H."/>
            <person name="Zhao H."/>
            <person name="Liu Z."/>
            <person name="Zhu Y."/>
        </authorList>
    </citation>
    <scope>NUCLEOTIDE SEQUENCE</scope>
    <source>
        <strain evidence="2">HFK418</strain>
        <plasmid evidence="2">pHFK418-NDM</plasmid>
    </source>
</reference>